<evidence type="ECO:0000259" key="18">
    <source>
        <dbReference type="Pfam" id="PF07715"/>
    </source>
</evidence>
<feature type="domain" description="TonB-dependent receptor plug" evidence="18">
    <location>
        <begin position="56"/>
        <end position="153"/>
    </location>
</feature>
<dbReference type="InterPro" id="IPR000531">
    <property type="entry name" value="Beta-barrel_TonB"/>
</dbReference>
<evidence type="ECO:0000256" key="6">
    <source>
        <dbReference type="ARBA" id="ARBA00022692"/>
    </source>
</evidence>
<dbReference type="PANTHER" id="PTHR32552:SF74">
    <property type="entry name" value="HYDROXAMATE SIDEROPHORE RECEPTOR FHUE"/>
    <property type="match status" value="1"/>
</dbReference>
<dbReference type="GO" id="GO:0038023">
    <property type="term" value="F:signaling receptor activity"/>
    <property type="evidence" value="ECO:0007669"/>
    <property type="project" value="InterPro"/>
</dbReference>
<dbReference type="GO" id="GO:0015891">
    <property type="term" value="P:siderophore transport"/>
    <property type="evidence" value="ECO:0007669"/>
    <property type="project" value="InterPro"/>
</dbReference>
<dbReference type="PANTHER" id="PTHR32552">
    <property type="entry name" value="FERRICHROME IRON RECEPTOR-RELATED"/>
    <property type="match status" value="1"/>
</dbReference>
<feature type="chain" id="PRO_5040970351" evidence="16">
    <location>
        <begin position="27"/>
        <end position="691"/>
    </location>
</feature>
<evidence type="ECO:0000256" key="4">
    <source>
        <dbReference type="ARBA" id="ARBA00022452"/>
    </source>
</evidence>
<dbReference type="RefSeq" id="WP_253966416.1">
    <property type="nucleotide sequence ID" value="NZ_JAMFTH010000001.1"/>
</dbReference>
<dbReference type="GO" id="GO:0015344">
    <property type="term" value="F:siderophore uptake transmembrane transporter activity"/>
    <property type="evidence" value="ECO:0007669"/>
    <property type="project" value="TreeGrafter"/>
</dbReference>
<dbReference type="EMBL" id="JAMFTH010000001">
    <property type="protein sequence ID" value="MCP8898126.1"/>
    <property type="molecule type" value="Genomic_DNA"/>
</dbReference>
<organism evidence="19 20">
    <name type="scientific">Gilvimarinus xylanilyticus</name>
    <dbReference type="NCBI Taxonomy" id="2944139"/>
    <lineage>
        <taxon>Bacteria</taxon>
        <taxon>Pseudomonadati</taxon>
        <taxon>Pseudomonadota</taxon>
        <taxon>Gammaproteobacteria</taxon>
        <taxon>Cellvibrionales</taxon>
        <taxon>Cellvibrionaceae</taxon>
        <taxon>Gilvimarinus</taxon>
    </lineage>
</organism>
<keyword evidence="4 14" id="KW-1134">Transmembrane beta strand</keyword>
<dbReference type="AlphaFoldDB" id="A0A9X2HX06"/>
<evidence type="ECO:0000256" key="16">
    <source>
        <dbReference type="SAM" id="SignalP"/>
    </source>
</evidence>
<keyword evidence="9" id="KW-0406">Ion transport</keyword>
<evidence type="ECO:0000256" key="2">
    <source>
        <dbReference type="ARBA" id="ARBA00009810"/>
    </source>
</evidence>
<dbReference type="InterPro" id="IPR036942">
    <property type="entry name" value="Beta-barrel_TonB_sf"/>
</dbReference>
<comment type="subcellular location">
    <subcellularLocation>
        <location evidence="1 14">Cell outer membrane</location>
        <topology evidence="1 14">Multi-pass membrane protein</topology>
    </subcellularLocation>
</comment>
<evidence type="ECO:0000256" key="10">
    <source>
        <dbReference type="ARBA" id="ARBA00023077"/>
    </source>
</evidence>
<keyword evidence="5" id="KW-0410">Iron transport</keyword>
<dbReference type="InterPro" id="IPR039426">
    <property type="entry name" value="TonB-dep_rcpt-like"/>
</dbReference>
<dbReference type="CDD" id="cd01347">
    <property type="entry name" value="ligand_gated_channel"/>
    <property type="match status" value="1"/>
</dbReference>
<dbReference type="Proteomes" id="UP001139319">
    <property type="component" value="Unassembled WGS sequence"/>
</dbReference>
<keyword evidence="12 19" id="KW-0675">Receptor</keyword>
<evidence type="ECO:0000256" key="12">
    <source>
        <dbReference type="ARBA" id="ARBA00023170"/>
    </source>
</evidence>
<accession>A0A9X2HX06</accession>
<keyword evidence="20" id="KW-1185">Reference proteome</keyword>
<name>A0A9X2HX06_9GAMM</name>
<keyword evidence="13 14" id="KW-0998">Cell outer membrane</keyword>
<dbReference type="InterPro" id="IPR012910">
    <property type="entry name" value="Plug_dom"/>
</dbReference>
<keyword evidence="6 14" id="KW-0812">Transmembrane</keyword>
<keyword evidence="3 14" id="KW-0813">Transport</keyword>
<evidence type="ECO:0000313" key="20">
    <source>
        <dbReference type="Proteomes" id="UP001139319"/>
    </source>
</evidence>
<reference evidence="19" key="1">
    <citation type="submission" date="2022-05" db="EMBL/GenBank/DDBJ databases">
        <authorList>
            <person name="Sun H.-N."/>
        </authorList>
    </citation>
    <scope>NUCLEOTIDE SEQUENCE</scope>
    <source>
        <strain evidence="19">HB14</strain>
    </source>
</reference>
<dbReference type="GO" id="GO:0009279">
    <property type="term" value="C:cell outer membrane"/>
    <property type="evidence" value="ECO:0007669"/>
    <property type="project" value="UniProtKB-SubCell"/>
</dbReference>
<keyword evidence="11 14" id="KW-0472">Membrane</keyword>
<dbReference type="NCBIfam" id="TIGR01783">
    <property type="entry name" value="TonB-siderophor"/>
    <property type="match status" value="1"/>
</dbReference>
<keyword evidence="7 16" id="KW-0732">Signal</keyword>
<sequence length="691" mass="75783">MSESLRTRQWLLAALIAGFSSQGALAQEGASKQIEDVLVYGEAGETDSATKLNMTIYETPQTVTAISRTQMDDFSLDSVNEVLDYTPGVTVEEVETSRTYYTARGFDIVNFQYDGVGTPFVYGNVSGQLDTAFYDKVEVVKGAAGLVTGLANPSATVNFVRKRPTQQLQASARASVNEWQGYRLDGDVSGSLSDSVRGRLVVATEDTESYLDRYEESTDLFYGVLEADLTDTTLLTLGHSYDDNRGEGILWGALPLVYADGTPTDYDVSTNTAPDWTYRDMQQSQSFVELKQQLSDSWTVNAIYTKTSTDNESELFYVFGTPQQDETGLGASTGRYLNEVDQDMVDLSASGDVHLFGRDHQLVFGYNYADVNYTANSYNDLSAVGSPVLGSDWAEGNSPRPNFNAHDPVYGVSDVEQEHESFYAAARINVTDALSALVGARQAEIVQRGINYGNAANTDADDTVPYYGLTYQITNSLMAYGSYSEVFSQQLFVNDQFEPLGATQGESTEFGLKASFNNDLAVVTLAAFESDLSNLGEFTGRDPETNTAFYAPRQYTSDGYELEFSGELVKGLNVSAGYTWINIDGEAGEAKPYIPEQMLKVSASYRVAAIPALKVGGSLKWQDDINTVGGAVTQESYTLVDLVLQYELTQQLTAAINLKNITDEKYLNSLYWDQAYYGAPRNVSASISWKY</sequence>
<evidence type="ECO:0000259" key="17">
    <source>
        <dbReference type="Pfam" id="PF00593"/>
    </source>
</evidence>
<reference evidence="19" key="2">
    <citation type="submission" date="2023-01" db="EMBL/GenBank/DDBJ databases">
        <title>Gilvimarinus xylanilyticus HB14 isolated from Caulerpa lentillifera aquaculture base in Hainan, China.</title>
        <authorList>
            <person name="Zhang Y.-J."/>
        </authorList>
    </citation>
    <scope>NUCLEOTIDE SEQUENCE</scope>
    <source>
        <strain evidence="19">HB14</strain>
    </source>
</reference>
<dbReference type="Pfam" id="PF00593">
    <property type="entry name" value="TonB_dep_Rec_b-barrel"/>
    <property type="match status" value="1"/>
</dbReference>
<dbReference type="Gene3D" id="2.40.170.20">
    <property type="entry name" value="TonB-dependent receptor, beta-barrel domain"/>
    <property type="match status" value="1"/>
</dbReference>
<evidence type="ECO:0000313" key="19">
    <source>
        <dbReference type="EMBL" id="MCP8898126.1"/>
    </source>
</evidence>
<keyword evidence="8" id="KW-0408">Iron</keyword>
<feature type="domain" description="TonB-dependent receptor-like beta-barrel" evidence="17">
    <location>
        <begin position="251"/>
        <end position="661"/>
    </location>
</feature>
<evidence type="ECO:0000256" key="14">
    <source>
        <dbReference type="PROSITE-ProRule" id="PRU01360"/>
    </source>
</evidence>
<evidence type="ECO:0000256" key="11">
    <source>
        <dbReference type="ARBA" id="ARBA00023136"/>
    </source>
</evidence>
<dbReference type="InterPro" id="IPR010105">
    <property type="entry name" value="TonB_sidphr_rcpt"/>
</dbReference>
<proteinExistence type="inferred from homology"/>
<dbReference type="SUPFAM" id="SSF56935">
    <property type="entry name" value="Porins"/>
    <property type="match status" value="1"/>
</dbReference>
<keyword evidence="10 15" id="KW-0798">TonB box</keyword>
<protein>
    <submittedName>
        <fullName evidence="19">TonB-dependent siderophore receptor</fullName>
    </submittedName>
</protein>
<evidence type="ECO:0000256" key="9">
    <source>
        <dbReference type="ARBA" id="ARBA00023065"/>
    </source>
</evidence>
<feature type="signal peptide" evidence="16">
    <location>
        <begin position="1"/>
        <end position="26"/>
    </location>
</feature>
<evidence type="ECO:0000256" key="5">
    <source>
        <dbReference type="ARBA" id="ARBA00022496"/>
    </source>
</evidence>
<gene>
    <name evidence="19" type="ORF">M6D89_02305</name>
</gene>
<comment type="caution">
    <text evidence="19">The sequence shown here is derived from an EMBL/GenBank/DDBJ whole genome shotgun (WGS) entry which is preliminary data.</text>
</comment>
<evidence type="ECO:0000256" key="8">
    <source>
        <dbReference type="ARBA" id="ARBA00023004"/>
    </source>
</evidence>
<evidence type="ECO:0000256" key="15">
    <source>
        <dbReference type="RuleBase" id="RU003357"/>
    </source>
</evidence>
<dbReference type="FunFam" id="2.170.130.10:FF:000010">
    <property type="entry name" value="Ferripyoverdine receptor"/>
    <property type="match status" value="1"/>
</dbReference>
<evidence type="ECO:0000256" key="13">
    <source>
        <dbReference type="ARBA" id="ARBA00023237"/>
    </source>
</evidence>
<dbReference type="InterPro" id="IPR037066">
    <property type="entry name" value="Plug_dom_sf"/>
</dbReference>
<dbReference type="Gene3D" id="2.170.130.10">
    <property type="entry name" value="TonB-dependent receptor, plug domain"/>
    <property type="match status" value="1"/>
</dbReference>
<dbReference type="PROSITE" id="PS52016">
    <property type="entry name" value="TONB_DEPENDENT_REC_3"/>
    <property type="match status" value="1"/>
</dbReference>
<evidence type="ECO:0000256" key="7">
    <source>
        <dbReference type="ARBA" id="ARBA00022729"/>
    </source>
</evidence>
<evidence type="ECO:0000256" key="1">
    <source>
        <dbReference type="ARBA" id="ARBA00004571"/>
    </source>
</evidence>
<comment type="similarity">
    <text evidence="2 14 15">Belongs to the TonB-dependent receptor family.</text>
</comment>
<dbReference type="Pfam" id="PF07715">
    <property type="entry name" value="Plug"/>
    <property type="match status" value="1"/>
</dbReference>
<evidence type="ECO:0000256" key="3">
    <source>
        <dbReference type="ARBA" id="ARBA00022448"/>
    </source>
</evidence>